<reference evidence="4 5" key="1">
    <citation type="submission" date="2018-01" db="EMBL/GenBank/DDBJ databases">
        <title>Metagenomic assembled genomes from two thermal pools in the Uzon Caldera, Kamchatka, Russia.</title>
        <authorList>
            <person name="Wilkins L."/>
            <person name="Ettinger C."/>
        </authorList>
    </citation>
    <scope>NUCLEOTIDE SEQUENCE [LARGE SCALE GENOMIC DNA]</scope>
    <source>
        <strain evidence="3">ARK-04</strain>
        <strain evidence="2">ZAV-08</strain>
    </source>
</reference>
<dbReference type="Pfam" id="PF05598">
    <property type="entry name" value="DUF772"/>
    <property type="match status" value="1"/>
</dbReference>
<dbReference type="EMBL" id="PNIK01000063">
    <property type="protein sequence ID" value="PMP66900.1"/>
    <property type="molecule type" value="Genomic_DNA"/>
</dbReference>
<evidence type="ECO:0000259" key="1">
    <source>
        <dbReference type="Pfam" id="PF05598"/>
    </source>
</evidence>
<dbReference type="EMBL" id="PNJD01000415">
    <property type="protein sequence ID" value="PMP94260.1"/>
    <property type="molecule type" value="Genomic_DNA"/>
</dbReference>
<evidence type="ECO:0000313" key="4">
    <source>
        <dbReference type="Proteomes" id="UP000235460"/>
    </source>
</evidence>
<name>A0A2N7Q7Y4_9BACT</name>
<proteinExistence type="predicted"/>
<dbReference type="Proteomes" id="UP000235460">
    <property type="component" value="Unassembled WGS sequence"/>
</dbReference>
<protein>
    <recommendedName>
        <fullName evidence="1">Transposase InsH N-terminal domain-containing protein</fullName>
    </recommendedName>
</protein>
<feature type="domain" description="Transposase InsH N-terminal" evidence="1">
    <location>
        <begin position="2"/>
        <end position="46"/>
    </location>
</feature>
<gene>
    <name evidence="3" type="ORF">C0169_06730</name>
    <name evidence="2" type="ORF">C0190_04470</name>
</gene>
<accession>A0A2N7Q7Y4</accession>
<dbReference type="InterPro" id="IPR008490">
    <property type="entry name" value="Transposase_InsH_N"/>
</dbReference>
<organism evidence="3 5">
    <name type="scientific">Thermodesulfobacterium geofontis</name>
    <dbReference type="NCBI Taxonomy" id="1295609"/>
    <lineage>
        <taxon>Bacteria</taxon>
        <taxon>Pseudomonadati</taxon>
        <taxon>Thermodesulfobacteriota</taxon>
        <taxon>Thermodesulfobacteria</taxon>
        <taxon>Thermodesulfobacteriales</taxon>
        <taxon>Thermodesulfobacteriaceae</taxon>
        <taxon>Thermodesulfobacterium</taxon>
    </lineage>
</organism>
<comment type="caution">
    <text evidence="3">The sequence shown here is derived from an EMBL/GenBank/DDBJ whole genome shotgun (WGS) entry which is preliminary data.</text>
</comment>
<dbReference type="AlphaFoldDB" id="A0A2N7Q7Y4"/>
<evidence type="ECO:0000313" key="2">
    <source>
        <dbReference type="EMBL" id="PMP66900.1"/>
    </source>
</evidence>
<sequence>MSYSSETLLKAFLLIYLGFANSERDLARKLRYNARLSYLCGFSFGKNS</sequence>
<evidence type="ECO:0000313" key="3">
    <source>
        <dbReference type="EMBL" id="PMP94260.1"/>
    </source>
</evidence>
<dbReference type="Proteomes" id="UP000235619">
    <property type="component" value="Unassembled WGS sequence"/>
</dbReference>
<evidence type="ECO:0000313" key="5">
    <source>
        <dbReference type="Proteomes" id="UP000235619"/>
    </source>
</evidence>